<evidence type="ECO:0000256" key="2">
    <source>
        <dbReference type="ARBA" id="ARBA00023125"/>
    </source>
</evidence>
<evidence type="ECO:0000256" key="3">
    <source>
        <dbReference type="ARBA" id="ARBA00023163"/>
    </source>
</evidence>
<dbReference type="PANTHER" id="PTHR46855">
    <property type="entry name" value="OSJNBB0038F03.10 PROTEIN"/>
    <property type="match status" value="1"/>
</dbReference>
<dbReference type="PANTHER" id="PTHR46855:SF21">
    <property type="entry name" value="GATA ZINC FINGER PROTEIN"/>
    <property type="match status" value="1"/>
</dbReference>
<feature type="domain" description="GATA-type" evidence="6">
    <location>
        <begin position="18"/>
        <end position="66"/>
    </location>
</feature>
<dbReference type="GO" id="GO:0006355">
    <property type="term" value="P:regulation of DNA-templated transcription"/>
    <property type="evidence" value="ECO:0007669"/>
    <property type="project" value="InterPro"/>
</dbReference>
<evidence type="ECO:0000256" key="5">
    <source>
        <dbReference type="SAM" id="MobiDB-lite"/>
    </source>
</evidence>
<reference evidence="7" key="1">
    <citation type="submission" date="2014-07" db="EMBL/GenBank/DDBJ databases">
        <title>Identification of a novel salt tolerance gene in wild soybean by whole-genome sequencing.</title>
        <authorList>
            <person name="Lam H.-M."/>
            <person name="Qi X."/>
            <person name="Li M.-W."/>
            <person name="Liu X."/>
            <person name="Xie M."/>
            <person name="Ni M."/>
            <person name="Xu X."/>
        </authorList>
    </citation>
    <scope>NUCLEOTIDE SEQUENCE [LARGE SCALE GENOMIC DNA]</scope>
    <source>
        <tissue evidence="7">Root</tissue>
    </source>
</reference>
<dbReference type="InterPro" id="IPR000679">
    <property type="entry name" value="Znf_GATA"/>
</dbReference>
<dbReference type="EMBL" id="KN664071">
    <property type="protein sequence ID" value="KHN10929.1"/>
    <property type="molecule type" value="Genomic_DNA"/>
</dbReference>
<feature type="region of interest" description="Disordered" evidence="5">
    <location>
        <begin position="164"/>
        <end position="206"/>
    </location>
</feature>
<dbReference type="InterPro" id="IPR044589">
    <property type="entry name" value="GATA26/27"/>
</dbReference>
<dbReference type="Gene3D" id="3.30.50.10">
    <property type="entry name" value="Erythroid Transcription Factor GATA-1, subunit A"/>
    <property type="match status" value="1"/>
</dbReference>
<dbReference type="AlphaFoldDB" id="A0A0B2PTE2"/>
<evidence type="ECO:0000313" key="7">
    <source>
        <dbReference type="EMBL" id="KHN10929.1"/>
    </source>
</evidence>
<keyword evidence="4" id="KW-0479">Metal-binding</keyword>
<keyword evidence="1" id="KW-0805">Transcription regulation</keyword>
<dbReference type="Pfam" id="PF00320">
    <property type="entry name" value="GATA"/>
    <property type="match status" value="1"/>
</dbReference>
<evidence type="ECO:0000256" key="4">
    <source>
        <dbReference type="PROSITE-ProRule" id="PRU00094"/>
    </source>
</evidence>
<evidence type="ECO:0000256" key="1">
    <source>
        <dbReference type="ARBA" id="ARBA00023015"/>
    </source>
</evidence>
<proteinExistence type="predicted"/>
<accession>A0A0B2PTE2</accession>
<dbReference type="Proteomes" id="UP000053555">
    <property type="component" value="Unassembled WGS sequence"/>
</dbReference>
<keyword evidence="3" id="KW-0804">Transcription</keyword>
<gene>
    <name evidence="7" type="ORF">glysoja_026664</name>
</gene>
<sequence>VALVGEQKHSLMVKKGPCSHCGVTHTPLWHDGPTEKPVLCSDCGSQYKLKGNLDNYFPKNPVVQSFHNKFTNVNGGKHLNVDVDQLSNYVPPTTDEDNNKSTPNVHCISAQATPLLRNGLVDKSVLHKASELSPQETPASAINAPKKLQLQPLIHKNFRNVNGGSSLNVEDEDQLSNHITPASDGDNNKSTPNVQHISPQDFGSKIPSRKRSRVVYLTPLKECMEELWKLHRNYGRHAEERILEDNVNNFIPENEIAGLGAILLKTDHDVAASADTCESSTDD</sequence>
<dbReference type="PROSITE" id="PS50114">
    <property type="entry name" value="GATA_ZN_FINGER_2"/>
    <property type="match status" value="1"/>
</dbReference>
<dbReference type="GO" id="GO:0008270">
    <property type="term" value="F:zinc ion binding"/>
    <property type="evidence" value="ECO:0007669"/>
    <property type="project" value="UniProtKB-KW"/>
</dbReference>
<feature type="non-terminal residue" evidence="7">
    <location>
        <position position="1"/>
    </location>
</feature>
<dbReference type="SUPFAM" id="SSF57716">
    <property type="entry name" value="Glucocorticoid receptor-like (DNA-binding domain)"/>
    <property type="match status" value="1"/>
</dbReference>
<organism evidence="7">
    <name type="scientific">Glycine soja</name>
    <name type="common">Wild soybean</name>
    <dbReference type="NCBI Taxonomy" id="3848"/>
    <lineage>
        <taxon>Eukaryota</taxon>
        <taxon>Viridiplantae</taxon>
        <taxon>Streptophyta</taxon>
        <taxon>Embryophyta</taxon>
        <taxon>Tracheophyta</taxon>
        <taxon>Spermatophyta</taxon>
        <taxon>Magnoliopsida</taxon>
        <taxon>eudicotyledons</taxon>
        <taxon>Gunneridae</taxon>
        <taxon>Pentapetalae</taxon>
        <taxon>rosids</taxon>
        <taxon>fabids</taxon>
        <taxon>Fabales</taxon>
        <taxon>Fabaceae</taxon>
        <taxon>Papilionoideae</taxon>
        <taxon>50 kb inversion clade</taxon>
        <taxon>NPAAA clade</taxon>
        <taxon>indigoferoid/millettioid clade</taxon>
        <taxon>Phaseoleae</taxon>
        <taxon>Glycine</taxon>
        <taxon>Glycine subgen. Soja</taxon>
    </lineage>
</organism>
<feature type="compositionally biased region" description="Polar residues" evidence="5">
    <location>
        <begin position="188"/>
        <end position="198"/>
    </location>
</feature>
<evidence type="ECO:0000259" key="6">
    <source>
        <dbReference type="PROSITE" id="PS50114"/>
    </source>
</evidence>
<dbReference type="InterPro" id="IPR013088">
    <property type="entry name" value="Znf_NHR/GATA"/>
</dbReference>
<protein>
    <submittedName>
        <fullName evidence="7">GATA transcription factor 26</fullName>
    </submittedName>
</protein>
<dbReference type="CDD" id="cd00202">
    <property type="entry name" value="ZnF_GATA"/>
    <property type="match status" value="1"/>
</dbReference>
<keyword evidence="2" id="KW-0238">DNA-binding</keyword>
<dbReference type="GO" id="GO:0043565">
    <property type="term" value="F:sequence-specific DNA binding"/>
    <property type="evidence" value="ECO:0007669"/>
    <property type="project" value="InterPro"/>
</dbReference>
<name>A0A0B2PTE2_GLYSO</name>
<keyword evidence="4" id="KW-0862">Zinc</keyword>
<keyword evidence="4" id="KW-0863">Zinc-finger</keyword>
<dbReference type="SMART" id="SM00401">
    <property type="entry name" value="ZnF_GATA"/>
    <property type="match status" value="1"/>
</dbReference>